<evidence type="ECO:0000256" key="3">
    <source>
        <dbReference type="ARBA" id="ARBA00022475"/>
    </source>
</evidence>
<keyword evidence="3" id="KW-1003">Cell membrane</keyword>
<feature type="transmembrane region" description="Helical" evidence="7">
    <location>
        <begin position="40"/>
        <end position="63"/>
    </location>
</feature>
<feature type="transmembrane region" description="Helical" evidence="7">
    <location>
        <begin position="199"/>
        <end position="222"/>
    </location>
</feature>
<feature type="transmembrane region" description="Helical" evidence="7">
    <location>
        <begin position="234"/>
        <end position="258"/>
    </location>
</feature>
<dbReference type="EMBL" id="JAELUP010000001">
    <property type="protein sequence ID" value="MBJ6359778.1"/>
    <property type="molecule type" value="Genomic_DNA"/>
</dbReference>
<feature type="transmembrane region" description="Helical" evidence="7">
    <location>
        <begin position="70"/>
        <end position="89"/>
    </location>
</feature>
<feature type="transmembrane region" description="Helical" evidence="7">
    <location>
        <begin position="354"/>
        <end position="376"/>
    </location>
</feature>
<comment type="caution">
    <text evidence="9">The sequence shown here is derived from an EMBL/GenBank/DDBJ whole genome shotgun (WGS) entry which is preliminary data.</text>
</comment>
<feature type="transmembrane region" description="Helical" evidence="7">
    <location>
        <begin position="154"/>
        <end position="178"/>
    </location>
</feature>
<dbReference type="AlphaFoldDB" id="A0A934J1K9"/>
<dbReference type="PANTHER" id="PTHR43124">
    <property type="entry name" value="PURINE EFFLUX PUMP PBUE"/>
    <property type="match status" value="1"/>
</dbReference>
<dbReference type="Pfam" id="PF07690">
    <property type="entry name" value="MFS_1"/>
    <property type="match status" value="1"/>
</dbReference>
<keyword evidence="2" id="KW-0813">Transport</keyword>
<dbReference type="RefSeq" id="WP_199017307.1">
    <property type="nucleotide sequence ID" value="NZ_JAELUP010000001.1"/>
</dbReference>
<evidence type="ECO:0000259" key="8">
    <source>
        <dbReference type="PROSITE" id="PS50850"/>
    </source>
</evidence>
<evidence type="ECO:0000313" key="9">
    <source>
        <dbReference type="EMBL" id="MBJ6359778.1"/>
    </source>
</evidence>
<sequence length="391" mass="42212">MKLKIFVLTTATFTAGLIELIIGGVLPSIAQDLNVSLSTAGQLITIFALVYAVSGPAMLALTAKIERKRLYLWTMLIFTIGSLLAFWSPNYETLFISRIINAVSGSLIVTLSLTIAVKIVPENFRARVIGIISMGVSLSIVLGVPLGVLTQEFFGWRILFLIIALLTLMSMVTIQFFLGRIPSEQTVPLKTQLQSLKSAKIISAHLVTVLALAGHYTMYAYFTPFLKSMLHLDTYWISAAYFVFGLSAVSGALIGGILSDKIGTAKSILIIISTFIVVLFILPVSTISLYMFTIAMILWGILSWAISPAQQSYLIQHAPASSDIQQSFTFSAIQIGIAIGSVLGGLVINRAESISTNAWAGGALMCVALLCAVYSLSRQGFYLAAKQTQSS</sequence>
<evidence type="ECO:0000256" key="1">
    <source>
        <dbReference type="ARBA" id="ARBA00004651"/>
    </source>
</evidence>
<accession>A0A934J1K9</accession>
<keyword evidence="10" id="KW-1185">Reference proteome</keyword>
<dbReference type="GO" id="GO:0005886">
    <property type="term" value="C:plasma membrane"/>
    <property type="evidence" value="ECO:0007669"/>
    <property type="project" value="UniProtKB-SubCell"/>
</dbReference>
<feature type="transmembrane region" description="Helical" evidence="7">
    <location>
        <begin position="289"/>
        <end position="307"/>
    </location>
</feature>
<keyword evidence="4 7" id="KW-0812">Transmembrane</keyword>
<evidence type="ECO:0000256" key="5">
    <source>
        <dbReference type="ARBA" id="ARBA00022989"/>
    </source>
</evidence>
<protein>
    <submittedName>
        <fullName evidence="9">MFS transporter</fullName>
    </submittedName>
</protein>
<reference evidence="9" key="1">
    <citation type="submission" date="2020-12" db="EMBL/GenBank/DDBJ databases">
        <authorList>
            <person name="Huq M.A."/>
        </authorList>
    </citation>
    <scope>NUCLEOTIDE SEQUENCE</scope>
    <source>
        <strain evidence="9">MAHUQ-46</strain>
    </source>
</reference>
<evidence type="ECO:0000256" key="2">
    <source>
        <dbReference type="ARBA" id="ARBA00022448"/>
    </source>
</evidence>
<organism evidence="9 10">
    <name type="scientific">Paenibacillus roseus</name>
    <dbReference type="NCBI Taxonomy" id="2798579"/>
    <lineage>
        <taxon>Bacteria</taxon>
        <taxon>Bacillati</taxon>
        <taxon>Bacillota</taxon>
        <taxon>Bacilli</taxon>
        <taxon>Bacillales</taxon>
        <taxon>Paenibacillaceae</taxon>
        <taxon>Paenibacillus</taxon>
    </lineage>
</organism>
<feature type="domain" description="Major facilitator superfamily (MFS) profile" evidence="8">
    <location>
        <begin position="4"/>
        <end position="380"/>
    </location>
</feature>
<proteinExistence type="predicted"/>
<keyword evidence="6 7" id="KW-0472">Membrane</keyword>
<evidence type="ECO:0000256" key="4">
    <source>
        <dbReference type="ARBA" id="ARBA00022692"/>
    </source>
</evidence>
<feature type="transmembrane region" description="Helical" evidence="7">
    <location>
        <begin position="95"/>
        <end position="116"/>
    </location>
</feature>
<dbReference type="InterPro" id="IPR036259">
    <property type="entry name" value="MFS_trans_sf"/>
</dbReference>
<dbReference type="PANTHER" id="PTHR43124:SF10">
    <property type="entry name" value="PURINE EFFLUX PUMP PBUE"/>
    <property type="match status" value="1"/>
</dbReference>
<dbReference type="SUPFAM" id="SSF103473">
    <property type="entry name" value="MFS general substrate transporter"/>
    <property type="match status" value="1"/>
</dbReference>
<evidence type="ECO:0000256" key="6">
    <source>
        <dbReference type="ARBA" id="ARBA00023136"/>
    </source>
</evidence>
<dbReference type="GO" id="GO:0022857">
    <property type="term" value="F:transmembrane transporter activity"/>
    <property type="evidence" value="ECO:0007669"/>
    <property type="project" value="InterPro"/>
</dbReference>
<gene>
    <name evidence="9" type="ORF">JFN88_00345</name>
</gene>
<evidence type="ECO:0000256" key="7">
    <source>
        <dbReference type="SAM" id="Phobius"/>
    </source>
</evidence>
<comment type="subcellular location">
    <subcellularLocation>
        <location evidence="1">Cell membrane</location>
        <topology evidence="1">Multi-pass membrane protein</topology>
    </subcellularLocation>
</comment>
<dbReference type="CDD" id="cd17324">
    <property type="entry name" value="MFS_NepI_like"/>
    <property type="match status" value="1"/>
</dbReference>
<dbReference type="PRINTS" id="PR01036">
    <property type="entry name" value="TCRTETB"/>
</dbReference>
<dbReference type="Gene3D" id="1.20.1250.20">
    <property type="entry name" value="MFS general substrate transporter like domains"/>
    <property type="match status" value="2"/>
</dbReference>
<dbReference type="PROSITE" id="PS50850">
    <property type="entry name" value="MFS"/>
    <property type="match status" value="1"/>
</dbReference>
<dbReference type="InterPro" id="IPR050189">
    <property type="entry name" value="MFS_Efflux_Transporters"/>
</dbReference>
<dbReference type="InterPro" id="IPR020846">
    <property type="entry name" value="MFS_dom"/>
</dbReference>
<dbReference type="InterPro" id="IPR011701">
    <property type="entry name" value="MFS"/>
</dbReference>
<dbReference type="Proteomes" id="UP000640274">
    <property type="component" value="Unassembled WGS sequence"/>
</dbReference>
<feature type="transmembrane region" description="Helical" evidence="7">
    <location>
        <begin position="128"/>
        <end position="148"/>
    </location>
</feature>
<keyword evidence="5 7" id="KW-1133">Transmembrane helix</keyword>
<feature type="transmembrane region" description="Helical" evidence="7">
    <location>
        <begin position="328"/>
        <end position="348"/>
    </location>
</feature>
<feature type="transmembrane region" description="Helical" evidence="7">
    <location>
        <begin position="265"/>
        <end position="283"/>
    </location>
</feature>
<evidence type="ECO:0000313" key="10">
    <source>
        <dbReference type="Proteomes" id="UP000640274"/>
    </source>
</evidence>
<name>A0A934J1K9_9BACL</name>